<keyword evidence="10" id="KW-1185">Reference proteome</keyword>
<feature type="transmembrane region" description="Helical" evidence="7">
    <location>
        <begin position="91"/>
        <end position="116"/>
    </location>
</feature>
<feature type="transmembrane region" description="Helical" evidence="7">
    <location>
        <begin position="368"/>
        <end position="387"/>
    </location>
</feature>
<name>A0A3Q3X151_MOLML</name>
<dbReference type="PROSITE" id="PS01130">
    <property type="entry name" value="SLC26A"/>
    <property type="match status" value="1"/>
</dbReference>
<reference evidence="9" key="2">
    <citation type="submission" date="2025-09" db="UniProtKB">
        <authorList>
            <consortium name="Ensembl"/>
        </authorList>
    </citation>
    <scope>IDENTIFICATION</scope>
</reference>
<feature type="transmembrane region" description="Helical" evidence="7">
    <location>
        <begin position="280"/>
        <end position="300"/>
    </location>
</feature>
<feature type="transmembrane region" description="Helical" evidence="7">
    <location>
        <begin position="122"/>
        <end position="142"/>
    </location>
</feature>
<organism evidence="9 10">
    <name type="scientific">Mola mola</name>
    <name type="common">Ocean sunfish</name>
    <name type="synonym">Tetraodon mola</name>
    <dbReference type="NCBI Taxonomy" id="94237"/>
    <lineage>
        <taxon>Eukaryota</taxon>
        <taxon>Metazoa</taxon>
        <taxon>Chordata</taxon>
        <taxon>Craniata</taxon>
        <taxon>Vertebrata</taxon>
        <taxon>Euteleostomi</taxon>
        <taxon>Actinopterygii</taxon>
        <taxon>Neopterygii</taxon>
        <taxon>Teleostei</taxon>
        <taxon>Neoteleostei</taxon>
        <taxon>Acanthomorphata</taxon>
        <taxon>Eupercaria</taxon>
        <taxon>Tetraodontiformes</taxon>
        <taxon>Molidae</taxon>
        <taxon>Mola</taxon>
    </lineage>
</organism>
<dbReference type="Pfam" id="PF00916">
    <property type="entry name" value="Sulfate_transp"/>
    <property type="match status" value="1"/>
</dbReference>
<accession>A0A3Q3X151</accession>
<dbReference type="Proteomes" id="UP000261620">
    <property type="component" value="Unplaced"/>
</dbReference>
<dbReference type="Pfam" id="PF01740">
    <property type="entry name" value="STAS"/>
    <property type="match status" value="1"/>
</dbReference>
<dbReference type="InterPro" id="IPR011547">
    <property type="entry name" value="SLC26A/SulP_dom"/>
</dbReference>
<dbReference type="InterPro" id="IPR002645">
    <property type="entry name" value="STAS_dom"/>
</dbReference>
<comment type="subcellular location">
    <subcellularLocation>
        <location evidence="1">Membrane</location>
        <topology evidence="1">Multi-pass membrane protein</topology>
    </subcellularLocation>
</comment>
<dbReference type="STRING" id="94237.ENSMMOP00000021640"/>
<dbReference type="SUPFAM" id="SSF52091">
    <property type="entry name" value="SpoIIaa-like"/>
    <property type="match status" value="1"/>
</dbReference>
<sequence>MAEKRRNSVHRERLNEGDLDEMAGKSDAKTSLSEKVKKSIRCSGPRLKSCLLGTVPVVSWLPRYSLRENALGDLISGISVGIMQLPQGMAYALLASVPPVFGLYSSFYPVLIYFIFGTSKHISIGTYAVMSVMIGGVTERLAPDSNFMKWNNETNSSEIDFLSRDEERVRVAAAVTFMSGLFQILLGLVQFGFVVTYLSEPLVRGYTTGAAIHVIASQLKYTFGISPLRYSGPFSLIYTVLEVGSLIPKTNIGTLVVSIVAIIGLILVKELNAFLSKKIPIPIPVELLAIVIATIISWQVNLNEKYGVDVVGQIPSGLQAPVLPTASLFGQVIGDAFAISVVGYGIAISLGRIFALKYGYSVDSNQELIALGLSNSVGGVFQCFAISCSMSRTMVQESTGGNTQVAGALSAIIILFITLWIGFLFEDLPKAVLAAIIYVNLHGMMKQFMDIPALWRSNKVDMVVWMVTFVLTVLLNPDLGLAASIGFSMLTVIWRTQLPKYSLLGQVPDTDIYKPLEDYNQVGKVPGLLIFRSSATIYYANAEMYQEALGKKSGIDINKIMSAKKKLEAKQRRLEKKNAKKAAKKTAVTPEGEQEENGIAVIAVDHEPDPSLPRAIILDLSPVNFLDTVGVKTLCRIQRDYGAIGVEVFLAGCQSDVVDNLHAGGFFSDTVTKFCLFATVHYAVLHCQTTRTSSHRTVTRTHAHMLSYVTEQRRIQRRLHIYFY</sequence>
<feature type="domain" description="STAS" evidence="8">
    <location>
        <begin position="518"/>
        <end position="687"/>
    </location>
</feature>
<feature type="transmembrane region" description="Helical" evidence="7">
    <location>
        <begin position="250"/>
        <end position="268"/>
    </location>
</feature>
<dbReference type="PROSITE" id="PS50801">
    <property type="entry name" value="STAS"/>
    <property type="match status" value="1"/>
</dbReference>
<dbReference type="GO" id="GO:0016020">
    <property type="term" value="C:membrane"/>
    <property type="evidence" value="ECO:0007669"/>
    <property type="project" value="UniProtKB-SubCell"/>
</dbReference>
<feature type="region of interest" description="Disordered" evidence="6">
    <location>
        <begin position="1"/>
        <end position="32"/>
    </location>
</feature>
<dbReference type="Gene3D" id="3.30.750.24">
    <property type="entry name" value="STAS domain"/>
    <property type="match status" value="1"/>
</dbReference>
<dbReference type="InterPro" id="IPR018045">
    <property type="entry name" value="S04_transporter_CS"/>
</dbReference>
<feature type="transmembrane region" description="Helical" evidence="7">
    <location>
        <begin position="407"/>
        <end position="425"/>
    </location>
</feature>
<evidence type="ECO:0000256" key="3">
    <source>
        <dbReference type="ARBA" id="ARBA00022989"/>
    </source>
</evidence>
<evidence type="ECO:0000256" key="4">
    <source>
        <dbReference type="ARBA" id="ARBA00023136"/>
    </source>
</evidence>
<protein>
    <recommendedName>
        <fullName evidence="8">STAS domain-containing protein</fullName>
    </recommendedName>
</protein>
<keyword evidence="3 7" id="KW-1133">Transmembrane helix</keyword>
<keyword evidence="4 7" id="KW-0472">Membrane</keyword>
<evidence type="ECO:0000256" key="5">
    <source>
        <dbReference type="SAM" id="Coils"/>
    </source>
</evidence>
<dbReference type="InterPro" id="IPR001902">
    <property type="entry name" value="SLC26A/SulP_fam"/>
</dbReference>
<feature type="transmembrane region" description="Helical" evidence="7">
    <location>
        <begin position="469"/>
        <end position="494"/>
    </location>
</feature>
<evidence type="ECO:0000313" key="9">
    <source>
        <dbReference type="Ensembl" id="ENSMMOP00000021640.1"/>
    </source>
</evidence>
<dbReference type="NCBIfam" id="TIGR00815">
    <property type="entry name" value="sulP"/>
    <property type="match status" value="1"/>
</dbReference>
<feature type="coiled-coil region" evidence="5">
    <location>
        <begin position="557"/>
        <end position="587"/>
    </location>
</feature>
<evidence type="ECO:0000259" key="8">
    <source>
        <dbReference type="PROSITE" id="PS50801"/>
    </source>
</evidence>
<evidence type="ECO:0000256" key="2">
    <source>
        <dbReference type="ARBA" id="ARBA00022692"/>
    </source>
</evidence>
<evidence type="ECO:0000256" key="1">
    <source>
        <dbReference type="ARBA" id="ARBA00004141"/>
    </source>
</evidence>
<dbReference type="InterPro" id="IPR036513">
    <property type="entry name" value="STAS_dom_sf"/>
</dbReference>
<proteinExistence type="predicted"/>
<dbReference type="GO" id="GO:0008271">
    <property type="term" value="F:secondary active sulfate transmembrane transporter activity"/>
    <property type="evidence" value="ECO:0007669"/>
    <property type="project" value="InterPro"/>
</dbReference>
<feature type="transmembrane region" description="Helical" evidence="7">
    <location>
        <begin position="171"/>
        <end position="198"/>
    </location>
</feature>
<evidence type="ECO:0000313" key="10">
    <source>
        <dbReference type="Proteomes" id="UP000261620"/>
    </source>
</evidence>
<dbReference type="PANTHER" id="PTHR11814">
    <property type="entry name" value="SULFATE TRANSPORTER"/>
    <property type="match status" value="1"/>
</dbReference>
<evidence type="ECO:0000256" key="7">
    <source>
        <dbReference type="SAM" id="Phobius"/>
    </source>
</evidence>
<evidence type="ECO:0000256" key="6">
    <source>
        <dbReference type="SAM" id="MobiDB-lite"/>
    </source>
</evidence>
<dbReference type="AlphaFoldDB" id="A0A3Q3X151"/>
<keyword evidence="2 7" id="KW-0812">Transmembrane</keyword>
<dbReference type="Ensembl" id="ENSMMOT00000021998.1">
    <property type="protein sequence ID" value="ENSMMOP00000021640.1"/>
    <property type="gene ID" value="ENSMMOG00000016445.1"/>
</dbReference>
<reference evidence="9" key="1">
    <citation type="submission" date="2025-08" db="UniProtKB">
        <authorList>
            <consortium name="Ensembl"/>
        </authorList>
    </citation>
    <scope>IDENTIFICATION</scope>
</reference>
<dbReference type="CDD" id="cd07042">
    <property type="entry name" value="STAS_SulP_like_sulfate_transporter"/>
    <property type="match status" value="1"/>
</dbReference>
<dbReference type="OMA" id="TRGESMF"/>
<keyword evidence="5" id="KW-0175">Coiled coil</keyword>
<feature type="transmembrane region" description="Helical" evidence="7">
    <location>
        <begin position="336"/>
        <end position="356"/>
    </location>
</feature>